<comment type="caution">
    <text evidence="1">The sequence shown here is derived from an EMBL/GenBank/DDBJ whole genome shotgun (WGS) entry which is preliminary data.</text>
</comment>
<evidence type="ECO:0000313" key="1">
    <source>
        <dbReference type="EMBL" id="MFD2598970.1"/>
    </source>
</evidence>
<proteinExistence type="predicted"/>
<sequence>MSFKHQINRLAMLLSLLLSVLIFSNCKKEETPQDIPMGLPADLSIPFGRIQEIELDKSSLDKKSTQFSLDFSNIENLAITSNLSLRQYLEKGIIIDHATKKIIISTEELFPNGATSAIDGKQIPDYYQVTVIATDQNGAVVGRQNVNIKIQSPNIRLINKDTDANAEFSYMLYGETENNHFNLSLSDDAQATGTWKVATKSGSEQIANVSGNTLTIKALVNKKDNEETSVTIQSSFEKDGFTIASRDFRIIFIPQIKFFFGQYYPEYDLTINMNLIHIALSNAYVSSAPAFFPEKYKGKFRIDSIEKDGKAFDDVNNIFSIDESSGIIRVMKNQTLSAGRYTLTVEAKTTVGLTMRNTLTLAMEPLTE</sequence>
<gene>
    <name evidence="1" type="ORF">ACFSQ3_08395</name>
</gene>
<name>A0ABW5NJ78_9SPHI</name>
<dbReference type="CDD" id="cd11304">
    <property type="entry name" value="Cadherin_repeat"/>
    <property type="match status" value="1"/>
</dbReference>
<evidence type="ECO:0000313" key="2">
    <source>
        <dbReference type="Proteomes" id="UP001597393"/>
    </source>
</evidence>
<dbReference type="Gene3D" id="2.60.40.2710">
    <property type="match status" value="1"/>
</dbReference>
<organism evidence="1 2">
    <name type="scientific">Sphingobacterium corticis</name>
    <dbReference type="NCBI Taxonomy" id="1812823"/>
    <lineage>
        <taxon>Bacteria</taxon>
        <taxon>Pseudomonadati</taxon>
        <taxon>Bacteroidota</taxon>
        <taxon>Sphingobacteriia</taxon>
        <taxon>Sphingobacteriales</taxon>
        <taxon>Sphingobacteriaceae</taxon>
        <taxon>Sphingobacterium</taxon>
    </lineage>
</organism>
<reference evidence="2" key="1">
    <citation type="journal article" date="2019" name="Int. J. Syst. Evol. Microbiol.">
        <title>The Global Catalogue of Microorganisms (GCM) 10K type strain sequencing project: providing services to taxonomists for standard genome sequencing and annotation.</title>
        <authorList>
            <consortium name="The Broad Institute Genomics Platform"/>
            <consortium name="The Broad Institute Genome Sequencing Center for Infectious Disease"/>
            <person name="Wu L."/>
            <person name="Ma J."/>
        </authorList>
    </citation>
    <scope>NUCLEOTIDE SEQUENCE [LARGE SCALE GENOMIC DNA]</scope>
    <source>
        <strain evidence="2">KCTC 42248</strain>
    </source>
</reference>
<dbReference type="RefSeq" id="WP_380869098.1">
    <property type="nucleotide sequence ID" value="NZ_JBHUMA010000006.1"/>
</dbReference>
<dbReference type="Proteomes" id="UP001597393">
    <property type="component" value="Unassembled WGS sequence"/>
</dbReference>
<protein>
    <submittedName>
        <fullName evidence="1">Cadherin repeat domain-containing protein</fullName>
    </submittedName>
</protein>
<dbReference type="EMBL" id="JBHUMA010000006">
    <property type="protein sequence ID" value="MFD2598970.1"/>
    <property type="molecule type" value="Genomic_DNA"/>
</dbReference>
<accession>A0ABW5NJ78</accession>
<keyword evidence="2" id="KW-1185">Reference proteome</keyword>